<evidence type="ECO:0000256" key="1">
    <source>
        <dbReference type="ARBA" id="ARBA00004141"/>
    </source>
</evidence>
<evidence type="ECO:0000256" key="5">
    <source>
        <dbReference type="PROSITE-ProRule" id="PRU00205"/>
    </source>
</evidence>
<dbReference type="OrthoDB" id="10266980at2759"/>
<feature type="region of interest" description="Disordered" evidence="6">
    <location>
        <begin position="260"/>
        <end position="287"/>
    </location>
</feature>
<dbReference type="KEGG" id="spu:100894057"/>
<feature type="compositionally biased region" description="Polar residues" evidence="6">
    <location>
        <begin position="262"/>
        <end position="279"/>
    </location>
</feature>
<evidence type="ECO:0000256" key="6">
    <source>
        <dbReference type="SAM" id="MobiDB-lite"/>
    </source>
</evidence>
<feature type="transmembrane region" description="Helical" evidence="7">
    <location>
        <begin position="6"/>
        <end position="23"/>
    </location>
</feature>
<evidence type="ECO:0000256" key="4">
    <source>
        <dbReference type="ARBA" id="ARBA00023136"/>
    </source>
</evidence>
<feature type="transmembrane region" description="Helical" evidence="7">
    <location>
        <begin position="152"/>
        <end position="169"/>
    </location>
</feature>
<feature type="transmembrane region" description="Helical" evidence="7">
    <location>
        <begin position="125"/>
        <end position="146"/>
    </location>
</feature>
<dbReference type="InParanoid" id="A0A7M7GFS4"/>
<evidence type="ECO:0000256" key="2">
    <source>
        <dbReference type="ARBA" id="ARBA00022692"/>
    </source>
</evidence>
<reference evidence="10" key="1">
    <citation type="submission" date="2015-02" db="EMBL/GenBank/DDBJ databases">
        <title>Genome sequencing for Strongylocentrotus purpuratus.</title>
        <authorList>
            <person name="Murali S."/>
            <person name="Liu Y."/>
            <person name="Vee V."/>
            <person name="English A."/>
            <person name="Wang M."/>
            <person name="Skinner E."/>
            <person name="Han Y."/>
            <person name="Muzny D.M."/>
            <person name="Worley K.C."/>
            <person name="Gibbs R.A."/>
        </authorList>
    </citation>
    <scope>NUCLEOTIDE SEQUENCE</scope>
</reference>
<keyword evidence="3 7" id="KW-1133">Transmembrane helix</keyword>
<dbReference type="EnsemblMetazoa" id="XM_003726068">
    <property type="protein sequence ID" value="XP_003726116"/>
    <property type="gene ID" value="LOC100894057"/>
</dbReference>
<dbReference type="InterPro" id="IPR006634">
    <property type="entry name" value="TLC-dom"/>
</dbReference>
<dbReference type="GO" id="GO:0016020">
    <property type="term" value="C:membrane"/>
    <property type="evidence" value="ECO:0007669"/>
    <property type="project" value="UniProtKB-SubCell"/>
</dbReference>
<evidence type="ECO:0000313" key="9">
    <source>
        <dbReference type="EnsemblMetazoa" id="XP_003726116"/>
    </source>
</evidence>
<keyword evidence="4 5" id="KW-0472">Membrane</keyword>
<sequence length="287" mass="32417">MTSDVAWIVGGSIFFPSVFLVVRKCSFSLFSKSKNDVEASCAAIALRCTSIIQALLAIVVGINIIRETYQDVLFSRCLLVDIYCSFGVPYMIYDIGAMYIVHREEKKLNDAPTRKAIASFLNKQWVLVSHHLVLAAVFYPFVMLLRNGKGDFFVGCFFLAELSTPAINIRTILIKLDMGDTLLYRVNSITYLVSFFFCRVLLFPFLYWAYANNKGLSIYDTFSTMRAICHVGCAALLAMQIMWFYKFLKVVLRERKVRDSSPSKQIGNGMQDNNLTAPSVRSIGKAD</sequence>
<dbReference type="Pfam" id="PF03798">
    <property type="entry name" value="TRAM_LAG1_CLN8"/>
    <property type="match status" value="1"/>
</dbReference>
<evidence type="ECO:0000259" key="8">
    <source>
        <dbReference type="PROSITE" id="PS50922"/>
    </source>
</evidence>
<protein>
    <recommendedName>
        <fullName evidence="8">TLC domain-containing protein</fullName>
    </recommendedName>
</protein>
<dbReference type="GO" id="GO:0005783">
    <property type="term" value="C:endoplasmic reticulum"/>
    <property type="evidence" value="ECO:0000318"/>
    <property type="project" value="GO_Central"/>
</dbReference>
<dbReference type="Proteomes" id="UP000007110">
    <property type="component" value="Unassembled WGS sequence"/>
</dbReference>
<proteinExistence type="predicted"/>
<dbReference type="GO" id="GO:0055088">
    <property type="term" value="P:lipid homeostasis"/>
    <property type="evidence" value="ECO:0000318"/>
    <property type="project" value="GO_Central"/>
</dbReference>
<dbReference type="PANTHER" id="PTHR13439">
    <property type="entry name" value="CT120 PROTEIN"/>
    <property type="match status" value="1"/>
</dbReference>
<feature type="transmembrane region" description="Helical" evidence="7">
    <location>
        <begin position="222"/>
        <end position="245"/>
    </location>
</feature>
<dbReference type="GeneID" id="100894057"/>
<dbReference type="FunCoup" id="A0A7M7GFS4">
    <property type="interactions" value="339"/>
</dbReference>
<dbReference type="SMART" id="SM00724">
    <property type="entry name" value="TLC"/>
    <property type="match status" value="1"/>
</dbReference>
<dbReference type="PROSITE" id="PS50922">
    <property type="entry name" value="TLC"/>
    <property type="match status" value="1"/>
</dbReference>
<keyword evidence="10" id="KW-1185">Reference proteome</keyword>
<dbReference type="InterPro" id="IPR050846">
    <property type="entry name" value="TLCD"/>
</dbReference>
<evidence type="ECO:0000313" key="10">
    <source>
        <dbReference type="Proteomes" id="UP000007110"/>
    </source>
</evidence>
<feature type="transmembrane region" description="Helical" evidence="7">
    <location>
        <begin position="72"/>
        <end position="93"/>
    </location>
</feature>
<dbReference type="AlphaFoldDB" id="A0A7M7GFS4"/>
<feature type="domain" description="TLC" evidence="8">
    <location>
        <begin position="39"/>
        <end position="256"/>
    </location>
</feature>
<dbReference type="OMA" id="IIASSCR"/>
<reference evidence="9" key="2">
    <citation type="submission" date="2021-01" db="UniProtKB">
        <authorList>
            <consortium name="EnsemblMetazoa"/>
        </authorList>
    </citation>
    <scope>IDENTIFICATION</scope>
</reference>
<keyword evidence="2 5" id="KW-0812">Transmembrane</keyword>
<accession>A0A7M7GFS4</accession>
<dbReference type="RefSeq" id="XP_003726116.1">
    <property type="nucleotide sequence ID" value="XM_003726068.3"/>
</dbReference>
<dbReference type="PANTHER" id="PTHR13439:SF66">
    <property type="entry name" value="BCDNA.GH12326"/>
    <property type="match status" value="1"/>
</dbReference>
<evidence type="ECO:0000256" key="7">
    <source>
        <dbReference type="SAM" id="Phobius"/>
    </source>
</evidence>
<evidence type="ECO:0000256" key="3">
    <source>
        <dbReference type="ARBA" id="ARBA00022989"/>
    </source>
</evidence>
<feature type="transmembrane region" description="Helical" evidence="7">
    <location>
        <begin position="189"/>
        <end position="210"/>
    </location>
</feature>
<feature type="transmembrane region" description="Helical" evidence="7">
    <location>
        <begin position="44"/>
        <end position="66"/>
    </location>
</feature>
<organism evidence="9 10">
    <name type="scientific">Strongylocentrotus purpuratus</name>
    <name type="common">Purple sea urchin</name>
    <dbReference type="NCBI Taxonomy" id="7668"/>
    <lineage>
        <taxon>Eukaryota</taxon>
        <taxon>Metazoa</taxon>
        <taxon>Echinodermata</taxon>
        <taxon>Eleutherozoa</taxon>
        <taxon>Echinozoa</taxon>
        <taxon>Echinoidea</taxon>
        <taxon>Euechinoidea</taxon>
        <taxon>Echinacea</taxon>
        <taxon>Camarodonta</taxon>
        <taxon>Echinidea</taxon>
        <taxon>Strongylocentrotidae</taxon>
        <taxon>Strongylocentrotus</taxon>
    </lineage>
</organism>
<comment type="subcellular location">
    <subcellularLocation>
        <location evidence="1">Membrane</location>
        <topology evidence="1">Multi-pass membrane protein</topology>
    </subcellularLocation>
</comment>
<name>A0A7M7GFS4_STRPU</name>